<gene>
    <name evidence="1" type="ORF">Vadar_029299</name>
</gene>
<proteinExistence type="predicted"/>
<dbReference type="EMBL" id="CM037152">
    <property type="protein sequence ID" value="KAH7835732.1"/>
    <property type="molecule type" value="Genomic_DNA"/>
</dbReference>
<dbReference type="Proteomes" id="UP000828048">
    <property type="component" value="Chromosome 2"/>
</dbReference>
<sequence>MPPLFRQKQAPRLGGRRSLLTAGSPVSSATTSTSGTPVSLAPASTSESPISSATTSFQDLRSPSRNWNTSIPNFTKKLEDVEENRDPKKLVVAEETGDPEVLVVAEETGVLEVLVVAEETGEPAVSKDLYGVTKPEEIASGLKEPETKMREWVKNCLAYVGMMVQMFFFLMLAATGIATTIKAMKNPGLSLLIVELASVGTMVAFDIVAAQALLNSYQKVKRFYAPILLLRVRKRALLDKVETLLGRIHGRNTYIDYADVGDGDIRAALYLEEELGAQLWCVKDFADDSANINRPCMYWIIFYSFCCLVVALGNIWVTLVILGDVLHPHRLLPLPWFRLLPLPLFERVSSWLVYFSVLGPVVDVVVNVVTMWQKGVTAFIYILSRPLDHFIPQLLHPYLYNTVNTPRISLQAPVMKLTNPLRNWNASKPNFTEKLEDIKENGDPEKLMVAEETGDPEVLVVAEEIGVPEVLVVAEETGDPAASKDLYRLIKLEEIANGLREQETKMRKGVENCLAYVGTMVEVFFFLMLAATSKKGLLLITYSCRAKLRHHQHTPHSPESPSKNRPRFTNKLSSIPIFKKVMDGKKVIAICQSGGEFVMDNDGSLSYRGGDAHAMEIDDQMKYEDFKEEVGEMFNSDHGVMTIKYFLPGNKKTLITISNDKDLDRMMKFHGNSNTTDIYVLTEEVVAPDASDTPASRSSRTTLSETGVLFDSPLNIMDDVMDDTTQPGELIDGSFVILDDDATHFDDHIDIATEFPALPSVGSTDEKLIIAAQQWQNNITGVGQRFNSVHEFREALRKYAIAHQFAFRYKKNDSHRVTVKCKAEVSPAQSLTFVADREKGLKQSIADIFSDLDVHHGYCIRYLSEQLIRDLKGQFSQEVKLLMVEDFYAAAYAPRLEGFQRCADSIKSISLEAYNWIMESEPEHWANACFQGARYNHMTSNFGELFYSWASDAHELPITQMVDAIRGKISELISTRRAESDQWVTRLTPSMEEKLDQENLTVHSHQVLISAGNRFEVRGETIEVVDIDLWDCSCKVWQLTVDARVPGTTNQLAKSFCQSAEHCSPLGRFSLIDLERG</sequence>
<name>A0ACB7X4V0_9ERIC</name>
<accession>A0ACB7X4V0</accession>
<evidence type="ECO:0000313" key="1">
    <source>
        <dbReference type="EMBL" id="KAH7835732.1"/>
    </source>
</evidence>
<comment type="caution">
    <text evidence="1">The sequence shown here is derived from an EMBL/GenBank/DDBJ whole genome shotgun (WGS) entry which is preliminary data.</text>
</comment>
<organism evidence="1 2">
    <name type="scientific">Vaccinium darrowii</name>
    <dbReference type="NCBI Taxonomy" id="229202"/>
    <lineage>
        <taxon>Eukaryota</taxon>
        <taxon>Viridiplantae</taxon>
        <taxon>Streptophyta</taxon>
        <taxon>Embryophyta</taxon>
        <taxon>Tracheophyta</taxon>
        <taxon>Spermatophyta</taxon>
        <taxon>Magnoliopsida</taxon>
        <taxon>eudicotyledons</taxon>
        <taxon>Gunneridae</taxon>
        <taxon>Pentapetalae</taxon>
        <taxon>asterids</taxon>
        <taxon>Ericales</taxon>
        <taxon>Ericaceae</taxon>
        <taxon>Vaccinioideae</taxon>
        <taxon>Vaccinieae</taxon>
        <taxon>Vaccinium</taxon>
    </lineage>
</organism>
<evidence type="ECO:0000313" key="2">
    <source>
        <dbReference type="Proteomes" id="UP000828048"/>
    </source>
</evidence>
<reference evidence="1 2" key="1">
    <citation type="journal article" date="2021" name="Hortic Res">
        <title>High-quality reference genome and annotation aids understanding of berry development for evergreen blueberry (Vaccinium darrowii).</title>
        <authorList>
            <person name="Yu J."/>
            <person name="Hulse-Kemp A.M."/>
            <person name="Babiker E."/>
            <person name="Staton M."/>
        </authorList>
    </citation>
    <scope>NUCLEOTIDE SEQUENCE [LARGE SCALE GENOMIC DNA]</scope>
    <source>
        <strain evidence="2">cv. NJ 8807/NJ 8810</strain>
        <tissue evidence="1">Young leaf</tissue>
    </source>
</reference>
<protein>
    <submittedName>
        <fullName evidence="1">Uncharacterized protein</fullName>
    </submittedName>
</protein>
<keyword evidence="2" id="KW-1185">Reference proteome</keyword>